<gene>
    <name evidence="6" type="ORF">ABRY90_09665</name>
    <name evidence="9" type="ORF">ABRY91_01585</name>
    <name evidence="7" type="ORF">ABRY92_03805</name>
    <name evidence="17" type="ORF">ABRY95_10670</name>
    <name evidence="13" type="ORF">ABRY96_00480</name>
    <name evidence="11" type="ORF">ABRY97_01790</name>
    <name evidence="15" type="ORF">ABRY98_01270</name>
    <name evidence="5" type="ORF">ABRZ00_09650</name>
    <name evidence="4" type="ORF">ABRZ01_09960</name>
    <name evidence="3" type="ORF">ABRZ02_06715</name>
    <name evidence="8" type="ORF">ABRZ03_13180</name>
    <name evidence="18" type="ORF">ABRZ05_02155</name>
    <name evidence="10" type="ORF">ABRZ06_03860</name>
    <name evidence="14" type="ORF">ABRZ08_02350</name>
    <name evidence="12" type="ORF">ABRZ10_03820</name>
    <name evidence="19" type="ORF">ABRZ11_01815</name>
    <name evidence="16" type="ORF">ABRZ12_07905</name>
</gene>
<evidence type="ECO:0000256" key="1">
    <source>
        <dbReference type="SAM" id="Phobius"/>
    </source>
</evidence>
<evidence type="ECO:0000259" key="2">
    <source>
        <dbReference type="Pfam" id="PF09850"/>
    </source>
</evidence>
<dbReference type="Pfam" id="PF09850">
    <property type="entry name" value="DotU"/>
    <property type="match status" value="1"/>
</dbReference>
<evidence type="ECO:0000313" key="14">
    <source>
        <dbReference type="EMBL" id="XDJ85704.1"/>
    </source>
</evidence>
<feature type="transmembrane region" description="Helical" evidence="1">
    <location>
        <begin position="187"/>
        <end position="207"/>
    </location>
</feature>
<dbReference type="EMBL" id="CP158263">
    <property type="protein sequence ID" value="XDJ72641.1"/>
    <property type="molecule type" value="Genomic_DNA"/>
</dbReference>
<dbReference type="EMBL" id="CP158257">
    <property type="protein sequence ID" value="XDJ54823.1"/>
    <property type="molecule type" value="Genomic_DNA"/>
</dbReference>
<evidence type="ECO:0000313" key="9">
    <source>
        <dbReference type="EMBL" id="XDJ66767.1"/>
    </source>
</evidence>
<evidence type="ECO:0000313" key="10">
    <source>
        <dbReference type="EMBL" id="XDJ72641.1"/>
    </source>
</evidence>
<proteinExistence type="predicted"/>
<dbReference type="EMBL" id="CP158260">
    <property type="protein sequence ID" value="XDJ63641.1"/>
    <property type="molecule type" value="Genomic_DNA"/>
</dbReference>
<evidence type="ECO:0000313" key="4">
    <source>
        <dbReference type="EMBL" id="XDJ52270.1"/>
    </source>
</evidence>
<name>A0AB39FVQ7_9BURK</name>
<evidence type="ECO:0000313" key="7">
    <source>
        <dbReference type="EMBL" id="XDJ61740.1"/>
    </source>
</evidence>
<organism evidence="13">
    <name type="scientific">Castellaniella ginsengisoli</name>
    <dbReference type="NCBI Taxonomy" id="546114"/>
    <lineage>
        <taxon>Bacteria</taxon>
        <taxon>Pseudomonadati</taxon>
        <taxon>Pseudomonadota</taxon>
        <taxon>Betaproteobacteria</taxon>
        <taxon>Burkholderiales</taxon>
        <taxon>Alcaligenaceae</taxon>
        <taxon>Castellaniella</taxon>
    </lineage>
</organism>
<dbReference type="InterPro" id="IPR017732">
    <property type="entry name" value="T4/T6SS_DotU"/>
</dbReference>
<dbReference type="EMBL" id="CP158261">
    <property type="protein sequence ID" value="XDJ66767.1"/>
    <property type="molecule type" value="Genomic_DNA"/>
</dbReference>
<dbReference type="GeneID" id="93067798"/>
<dbReference type="EMBL" id="CP158256">
    <property type="protein sequence ID" value="XDJ52270.1"/>
    <property type="molecule type" value="Genomic_DNA"/>
</dbReference>
<dbReference type="EMBL" id="CP158273">
    <property type="protein sequence ID" value="XDJ96549.1"/>
    <property type="molecule type" value="Genomic_DNA"/>
</dbReference>
<dbReference type="Gene3D" id="1.25.40.590">
    <property type="entry name" value="Type IV / VI secretion system, DotU"/>
    <property type="match status" value="1"/>
</dbReference>
<evidence type="ECO:0000313" key="3">
    <source>
        <dbReference type="EMBL" id="XDJ45953.1"/>
    </source>
</evidence>
<dbReference type="EMBL" id="CP158265">
    <property type="protein sequence ID" value="XDJ77946.1"/>
    <property type="molecule type" value="Genomic_DNA"/>
</dbReference>
<dbReference type="KEGG" id="cgin:ABRZ00_09650"/>
<dbReference type="PANTHER" id="PTHR38033:SF1">
    <property type="entry name" value="DOTU FAMILY TYPE IV_VI SECRETION SYSTEM PROTEIN"/>
    <property type="match status" value="1"/>
</dbReference>
<evidence type="ECO:0000313" key="17">
    <source>
        <dbReference type="EMBL" id="XDJ92846.1"/>
    </source>
</evidence>
<evidence type="ECO:0000313" key="19">
    <source>
        <dbReference type="EMBL" id="XDJ99196.1"/>
    </source>
</evidence>
<dbReference type="InterPro" id="IPR038522">
    <property type="entry name" value="T4/T6SS_DotU_sf"/>
</dbReference>
<feature type="domain" description="Type IV / VI secretion system DotU" evidence="2">
    <location>
        <begin position="3"/>
        <end position="206"/>
    </location>
</feature>
<keyword evidence="1" id="KW-1133">Transmembrane helix</keyword>
<dbReference type="EMBL" id="CP158268">
    <property type="protein sequence ID" value="XDJ85704.1"/>
    <property type="molecule type" value="Genomic_DNA"/>
</dbReference>
<dbReference type="EMBL" id="CP158266">
    <property type="protein sequence ID" value="XDJ82750.1"/>
    <property type="molecule type" value="Genomic_DNA"/>
</dbReference>
<dbReference type="EMBL" id="CP158264">
    <property type="protein sequence ID" value="XDJ74925.1"/>
    <property type="molecule type" value="Genomic_DNA"/>
</dbReference>
<reference evidence="13" key="1">
    <citation type="submission" date="2024-05" db="EMBL/GenBank/DDBJ databases">
        <authorList>
            <person name="Luo Y.-C."/>
            <person name="Nicholds J."/>
            <person name="Mortimer T."/>
            <person name="Maboni G."/>
        </authorList>
    </citation>
    <scope>NUCLEOTIDE SEQUENCE</scope>
    <source>
        <strain evidence="18">124370</strain>
        <strain evidence="19">124566</strain>
        <strain evidence="17">124953</strain>
        <strain evidence="16">130308</strain>
        <strain evidence="15">130416</strain>
        <strain evidence="14">140124</strain>
        <strain evidence="13">143751</strain>
        <strain evidence="12">143769</strain>
        <strain evidence="11">143811</strain>
        <strain evidence="10">143936</strain>
        <strain evidence="9">145849</strain>
        <strain evidence="8">145850</strain>
        <strain evidence="7">145852</strain>
        <strain evidence="6">148131</strain>
        <strain evidence="5">150221</strain>
        <strain evidence="4">150964</strain>
        <strain evidence="3">153271</strain>
    </source>
</reference>
<dbReference type="EMBL" id="CP158253">
    <property type="protein sequence ID" value="XDJ45953.1"/>
    <property type="molecule type" value="Genomic_DNA"/>
</dbReference>
<dbReference type="NCBIfam" id="TIGR03349">
    <property type="entry name" value="IV_VI_DotU"/>
    <property type="match status" value="1"/>
</dbReference>
<dbReference type="EMBL" id="CP158272">
    <property type="protein sequence ID" value="XDJ99196.1"/>
    <property type="molecule type" value="Genomic_DNA"/>
</dbReference>
<dbReference type="EMBL" id="CP158271">
    <property type="protein sequence ID" value="XDJ92846.1"/>
    <property type="molecule type" value="Genomic_DNA"/>
</dbReference>
<sequence>MTLVDCFTLLMARIQDFQRQPEDVSPEAFSRSLDQLIDQAQSQSLQNRVDTDTFRAALYPVLAWADETISRSHRWADEHAWQPFLLQRRYFQTGLAGREFFERLEQLTPQDHALREVYLLCLCLGFQGRYSSASSMSDLANIRMKHYRLLPQTGPHTPQADAHLFPEAYPGHGAATARRNRSRRLTLQRLLLILAPPLIVLALALIMHTRLTQAVLEFRQTINL</sequence>
<evidence type="ECO:0000313" key="18">
    <source>
        <dbReference type="EMBL" id="XDJ96549.1"/>
    </source>
</evidence>
<evidence type="ECO:0000313" key="5">
    <source>
        <dbReference type="EMBL" id="XDJ54823.1"/>
    </source>
</evidence>
<dbReference type="PANTHER" id="PTHR38033">
    <property type="entry name" value="MEMBRANE PROTEIN-RELATED"/>
    <property type="match status" value="1"/>
</dbReference>
<dbReference type="EMBL" id="CP158259">
    <property type="protein sequence ID" value="XDJ61740.1"/>
    <property type="molecule type" value="Genomic_DNA"/>
</dbReference>
<dbReference type="EMBL" id="CP158258">
    <property type="protein sequence ID" value="XDJ57545.1"/>
    <property type="molecule type" value="Genomic_DNA"/>
</dbReference>
<keyword evidence="1" id="KW-0812">Transmembrane</keyword>
<evidence type="ECO:0000313" key="15">
    <source>
        <dbReference type="EMBL" id="XDJ88238.1"/>
    </source>
</evidence>
<dbReference type="EMBL" id="CP158269">
    <property type="protein sequence ID" value="XDJ88238.1"/>
    <property type="molecule type" value="Genomic_DNA"/>
</dbReference>
<dbReference type="AlphaFoldDB" id="A0AB39FVQ7"/>
<evidence type="ECO:0000313" key="16">
    <source>
        <dbReference type="EMBL" id="XDJ89613.1"/>
    </source>
</evidence>
<accession>A0AB39FVQ7</accession>
<evidence type="ECO:0000313" key="8">
    <source>
        <dbReference type="EMBL" id="XDJ63641.1"/>
    </source>
</evidence>
<evidence type="ECO:0000313" key="12">
    <source>
        <dbReference type="EMBL" id="XDJ77946.1"/>
    </source>
</evidence>
<evidence type="ECO:0000313" key="13">
    <source>
        <dbReference type="EMBL" id="XDJ82750.1"/>
    </source>
</evidence>
<dbReference type="RefSeq" id="WP_368642166.1">
    <property type="nucleotide sequence ID" value="NZ_CP158253.1"/>
</dbReference>
<evidence type="ECO:0000313" key="6">
    <source>
        <dbReference type="EMBL" id="XDJ57545.1"/>
    </source>
</evidence>
<keyword evidence="1" id="KW-0472">Membrane</keyword>
<protein>
    <submittedName>
        <fullName evidence="13">DotU family type IV/VI secretion system protein</fullName>
    </submittedName>
</protein>
<dbReference type="EMBL" id="CP158270">
    <property type="protein sequence ID" value="XDJ89613.1"/>
    <property type="molecule type" value="Genomic_DNA"/>
</dbReference>
<evidence type="ECO:0000313" key="11">
    <source>
        <dbReference type="EMBL" id="XDJ74925.1"/>
    </source>
</evidence>